<dbReference type="InterPro" id="IPR020476">
    <property type="entry name" value="Nudix_hydrolase"/>
</dbReference>
<dbReference type="InterPro" id="IPR020084">
    <property type="entry name" value="NUDIX_hydrolase_CS"/>
</dbReference>
<dbReference type="AlphaFoldDB" id="A0A4Q4KQ16"/>
<comment type="similarity">
    <text evidence="2">Belongs to the Nudix hydrolase family.</text>
</comment>
<dbReference type="OrthoDB" id="9816289at2"/>
<dbReference type="GO" id="GO:0006754">
    <property type="term" value="P:ATP biosynthetic process"/>
    <property type="evidence" value="ECO:0007669"/>
    <property type="project" value="TreeGrafter"/>
</dbReference>
<dbReference type="EMBL" id="SETE01000002">
    <property type="protein sequence ID" value="RYM34644.1"/>
    <property type="molecule type" value="Genomic_DNA"/>
</dbReference>
<dbReference type="InterPro" id="IPR000086">
    <property type="entry name" value="NUDIX_hydrolase_dom"/>
</dbReference>
<dbReference type="InterPro" id="IPR051325">
    <property type="entry name" value="Nudix_hydrolase_domain"/>
</dbReference>
<organism evidence="4 5">
    <name type="scientific">Brumimicrobium glaciale</name>
    <dbReference type="NCBI Taxonomy" id="200475"/>
    <lineage>
        <taxon>Bacteria</taxon>
        <taxon>Pseudomonadati</taxon>
        <taxon>Bacteroidota</taxon>
        <taxon>Flavobacteriia</taxon>
        <taxon>Flavobacteriales</taxon>
        <taxon>Crocinitomicaceae</taxon>
        <taxon>Brumimicrobium</taxon>
    </lineage>
</organism>
<dbReference type="Gene3D" id="3.90.79.10">
    <property type="entry name" value="Nucleoside Triphosphate Pyrophosphohydrolase"/>
    <property type="match status" value="1"/>
</dbReference>
<keyword evidence="1 2" id="KW-0378">Hydrolase</keyword>
<evidence type="ECO:0000259" key="3">
    <source>
        <dbReference type="PROSITE" id="PS51462"/>
    </source>
</evidence>
<keyword evidence="5" id="KW-1185">Reference proteome</keyword>
<evidence type="ECO:0000256" key="2">
    <source>
        <dbReference type="RuleBase" id="RU003476"/>
    </source>
</evidence>
<dbReference type="GO" id="GO:0006167">
    <property type="term" value="P:AMP biosynthetic process"/>
    <property type="evidence" value="ECO:0007669"/>
    <property type="project" value="TreeGrafter"/>
</dbReference>
<evidence type="ECO:0000313" key="5">
    <source>
        <dbReference type="Proteomes" id="UP000293952"/>
    </source>
</evidence>
<comment type="caution">
    <text evidence="4">The sequence shown here is derived from an EMBL/GenBank/DDBJ whole genome shotgun (WGS) entry which is preliminary data.</text>
</comment>
<dbReference type="PROSITE" id="PS51462">
    <property type="entry name" value="NUDIX"/>
    <property type="match status" value="1"/>
</dbReference>
<evidence type="ECO:0000313" key="4">
    <source>
        <dbReference type="EMBL" id="RYM34644.1"/>
    </source>
</evidence>
<dbReference type="Pfam" id="PF00293">
    <property type="entry name" value="NUDIX"/>
    <property type="match status" value="1"/>
</dbReference>
<dbReference type="GO" id="GO:0004081">
    <property type="term" value="F:bis(5'-nucleosyl)-tetraphosphatase (asymmetrical) activity"/>
    <property type="evidence" value="ECO:0007669"/>
    <property type="project" value="TreeGrafter"/>
</dbReference>
<name>A0A4Q4KQ16_9FLAO</name>
<dbReference type="SUPFAM" id="SSF55811">
    <property type="entry name" value="Nudix"/>
    <property type="match status" value="1"/>
</dbReference>
<dbReference type="PRINTS" id="PR00502">
    <property type="entry name" value="NUDIXFAMILY"/>
</dbReference>
<reference evidence="4 5" key="1">
    <citation type="submission" date="2019-02" db="EMBL/GenBank/DDBJ databases">
        <title>Genome sequence of the sea-ice species Brumimicrobium glaciale.</title>
        <authorList>
            <person name="Bowman J.P."/>
        </authorList>
    </citation>
    <scope>NUCLEOTIDE SEQUENCE [LARGE SCALE GENOMIC DNA]</scope>
    <source>
        <strain evidence="4 5">IC156</strain>
    </source>
</reference>
<proteinExistence type="inferred from homology"/>
<dbReference type="InterPro" id="IPR015797">
    <property type="entry name" value="NUDIX_hydrolase-like_dom_sf"/>
</dbReference>
<evidence type="ECO:0000256" key="1">
    <source>
        <dbReference type="ARBA" id="ARBA00022801"/>
    </source>
</evidence>
<dbReference type="CDD" id="cd03673">
    <property type="entry name" value="NUDIX_Ap6A_hydrolase"/>
    <property type="match status" value="1"/>
</dbReference>
<dbReference type="Proteomes" id="UP000293952">
    <property type="component" value="Unassembled WGS sequence"/>
</dbReference>
<accession>A0A4Q4KQ16</accession>
<dbReference type="PANTHER" id="PTHR21340">
    <property type="entry name" value="DIADENOSINE 5,5-P1,P4-TETRAPHOSPHATE PYROPHOSPHOHYDROLASE MUTT"/>
    <property type="match status" value="1"/>
</dbReference>
<gene>
    <name evidence="4" type="ORF">ERX46_04520</name>
</gene>
<dbReference type="PANTHER" id="PTHR21340:SF0">
    <property type="entry name" value="BIS(5'-NUCLEOSYL)-TETRAPHOSPHATASE [ASYMMETRICAL]"/>
    <property type="match status" value="1"/>
</dbReference>
<sequence length="209" mass="24258">MYKVFVDNISIYFQKDIFFKSNISQDFFPSISTNKYNYFLKEIGRIKVKEQIFVQSTDPMAQILTLFGNFTWIEAAGGIVQNKESKKGLFIFRNGLWDIPKGKIEEGENPREGAIREIQEECGLKDLTITGELSPTYHIYFAYGKHFIKKTHWFTLETNDVNVEPQTEEGITEVKWFDFDDLAAVKANTFASILEVLEEWLRLHSATLD</sequence>
<feature type="domain" description="Nudix hydrolase" evidence="3">
    <location>
        <begin position="71"/>
        <end position="198"/>
    </location>
</feature>
<dbReference type="PROSITE" id="PS00893">
    <property type="entry name" value="NUDIX_BOX"/>
    <property type="match status" value="1"/>
</dbReference>
<dbReference type="RefSeq" id="WP_130092653.1">
    <property type="nucleotide sequence ID" value="NZ_SETE01000002.1"/>
</dbReference>
<protein>
    <submittedName>
        <fullName evidence="4">NUDIX domain-containing protein</fullName>
    </submittedName>
</protein>